<sequence length="248" mass="28245">NELFSDEVSECESLGSELSGTESSDSKSPSSQSSSDENDWVDELFEPKLNAYNLMFDAANKPDAFKKTFRNGFYIGNAKSTMRNKRRSWKLAAQGSQKITNYFSVNNNSENSSEEETSEYTLSELEQKIKNGIQDLRLQYTAQYLRLVESGLTRVQASNTISILLNRGSWTAHLIRTWGNQYTKTGTIQALKQGKHQKIQSLLLDEDVKSKLLKYLSLHKFKLSIHKLCNHVRNEIFPSIRIETGKTI</sequence>
<evidence type="ECO:0000313" key="2">
    <source>
        <dbReference type="Proteomes" id="UP000789366"/>
    </source>
</evidence>
<feature type="non-terminal residue" evidence="1">
    <location>
        <position position="1"/>
    </location>
</feature>
<dbReference type="EMBL" id="CAJVPW010026544">
    <property type="protein sequence ID" value="CAG8712705.1"/>
    <property type="molecule type" value="Genomic_DNA"/>
</dbReference>
<protein>
    <submittedName>
        <fullName evidence="1">3004_t:CDS:1</fullName>
    </submittedName>
</protein>
<dbReference type="Proteomes" id="UP000789366">
    <property type="component" value="Unassembled WGS sequence"/>
</dbReference>
<gene>
    <name evidence="1" type="ORF">SPELUC_LOCUS11918</name>
</gene>
<keyword evidence="2" id="KW-1185">Reference proteome</keyword>
<reference evidence="1" key="1">
    <citation type="submission" date="2021-06" db="EMBL/GenBank/DDBJ databases">
        <authorList>
            <person name="Kallberg Y."/>
            <person name="Tangrot J."/>
            <person name="Rosling A."/>
        </authorList>
    </citation>
    <scope>NUCLEOTIDE SEQUENCE</scope>
    <source>
        <strain evidence="1">28 12/20/2015</strain>
    </source>
</reference>
<evidence type="ECO:0000313" key="1">
    <source>
        <dbReference type="EMBL" id="CAG8712705.1"/>
    </source>
</evidence>
<organism evidence="1 2">
    <name type="scientific">Cetraspora pellucida</name>
    <dbReference type="NCBI Taxonomy" id="1433469"/>
    <lineage>
        <taxon>Eukaryota</taxon>
        <taxon>Fungi</taxon>
        <taxon>Fungi incertae sedis</taxon>
        <taxon>Mucoromycota</taxon>
        <taxon>Glomeromycotina</taxon>
        <taxon>Glomeromycetes</taxon>
        <taxon>Diversisporales</taxon>
        <taxon>Gigasporaceae</taxon>
        <taxon>Cetraspora</taxon>
    </lineage>
</organism>
<feature type="non-terminal residue" evidence="1">
    <location>
        <position position="248"/>
    </location>
</feature>
<name>A0ACA9PIV5_9GLOM</name>
<accession>A0ACA9PIV5</accession>
<comment type="caution">
    <text evidence="1">The sequence shown here is derived from an EMBL/GenBank/DDBJ whole genome shotgun (WGS) entry which is preliminary data.</text>
</comment>
<proteinExistence type="predicted"/>